<dbReference type="InterPro" id="IPR048821">
    <property type="entry name" value="PDE12-like_N"/>
</dbReference>
<dbReference type="Gene3D" id="3.60.10.10">
    <property type="entry name" value="Endonuclease/exonuclease/phosphatase"/>
    <property type="match status" value="1"/>
</dbReference>
<evidence type="ECO:0000259" key="1">
    <source>
        <dbReference type="Pfam" id="PF03372"/>
    </source>
</evidence>
<name>A0A087TA10_STEMI</name>
<protein>
    <submittedName>
        <fullName evidence="3">2',5'-phosphodiesterase 12</fullName>
    </submittedName>
</protein>
<dbReference type="PANTHER" id="PTHR12121">
    <property type="entry name" value="CARBON CATABOLITE REPRESSOR PROTEIN 4"/>
    <property type="match status" value="1"/>
</dbReference>
<dbReference type="PANTHER" id="PTHR12121:SF37">
    <property type="entry name" value="2',5'-PHOSPHODIESTERASE 12"/>
    <property type="match status" value="1"/>
</dbReference>
<dbReference type="GO" id="GO:0005739">
    <property type="term" value="C:mitochondrion"/>
    <property type="evidence" value="ECO:0007669"/>
    <property type="project" value="TreeGrafter"/>
</dbReference>
<feature type="domain" description="2',5'-phosphodiesterase 12-like N-terminal" evidence="2">
    <location>
        <begin position="148"/>
        <end position="257"/>
    </location>
</feature>
<evidence type="ECO:0000313" key="4">
    <source>
        <dbReference type="Proteomes" id="UP000054359"/>
    </source>
</evidence>
<dbReference type="InterPro" id="IPR036691">
    <property type="entry name" value="Endo/exonu/phosph_ase_sf"/>
</dbReference>
<dbReference type="InterPro" id="IPR005135">
    <property type="entry name" value="Endo/exonuclease/phosphatase"/>
</dbReference>
<dbReference type="Pfam" id="PF21171">
    <property type="entry name" value="PDE12-like_N"/>
    <property type="match status" value="1"/>
</dbReference>
<dbReference type="GO" id="GO:0000288">
    <property type="term" value="P:nuclear-transcribed mRNA catabolic process, deadenylation-dependent decay"/>
    <property type="evidence" value="ECO:0007669"/>
    <property type="project" value="TreeGrafter"/>
</dbReference>
<dbReference type="Pfam" id="PF03372">
    <property type="entry name" value="Exo_endo_phos"/>
    <property type="match status" value="1"/>
</dbReference>
<organism evidence="3 4">
    <name type="scientific">Stegodyphus mimosarum</name>
    <name type="common">African social velvet spider</name>
    <dbReference type="NCBI Taxonomy" id="407821"/>
    <lineage>
        <taxon>Eukaryota</taxon>
        <taxon>Metazoa</taxon>
        <taxon>Ecdysozoa</taxon>
        <taxon>Arthropoda</taxon>
        <taxon>Chelicerata</taxon>
        <taxon>Arachnida</taxon>
        <taxon>Araneae</taxon>
        <taxon>Araneomorphae</taxon>
        <taxon>Entelegynae</taxon>
        <taxon>Eresoidea</taxon>
        <taxon>Eresidae</taxon>
        <taxon>Stegodyphus</taxon>
    </lineage>
</organism>
<dbReference type="EMBL" id="KK114232">
    <property type="protein sequence ID" value="KFM61949.1"/>
    <property type="molecule type" value="Genomic_DNA"/>
</dbReference>
<dbReference type="Proteomes" id="UP000054359">
    <property type="component" value="Unassembled WGS sequence"/>
</dbReference>
<dbReference type="SUPFAM" id="SSF56219">
    <property type="entry name" value="DNase I-like"/>
    <property type="match status" value="1"/>
</dbReference>
<sequence>MRYTFTLFRNNAFRLLFRQYSVATSNGSAVKVVSIKDDDSIKVTFKYLNSYNLIVKRPKDEGVHISLSHIKAKTELINKREEIRRGIVNKYAMTAQTVVETYLDGDTEVSLIKNNEVMNENIPNIEAWSQASMLKVGNDLYEIKYNTPTVVELSLPRHIIAGCPIRPHFILECASLDDCKFTWYRSVTQIDVSRYLNSERKHDILIDDDKYWLKVNEGFIYFTMKDDIGCYLKVVCTPKQEDRTGPDFAVESDSVVEAGPEMFPFEERHIYTKTLSDKDSLRCISYNVLANVYVEKRNFPYCSAKARHIHYRKQLLLKEILGYNSDIICLQEVQERIFEHDLAKVLRLAGFDGFYAKKGGRRFEGVATFYRTSKYRVLDNYRMLLNEIVREKEVFLNLTSKVSGNCKTMSTLLAQDTVIQAILLEDFNGRKILVANTHLYSNKDTPEVRLIQAAFCLCYIEHIIKMNVDSMPVLFCGDFNSLPASSAYDFITSGIFECCSSWKSDSVPGTDTILRHNLHLSSACGTPEYTNYTEEFCGCLDYIFYSKNHLQVTDVVPMPSHEKVTAQVGLPNEHFPSDHIALVCTLKWKT</sequence>
<keyword evidence="4" id="KW-1185">Reference proteome</keyword>
<feature type="non-terminal residue" evidence="3">
    <location>
        <position position="590"/>
    </location>
</feature>
<dbReference type="GO" id="GO:0000175">
    <property type="term" value="F:3'-5'-RNA exonuclease activity"/>
    <property type="evidence" value="ECO:0007669"/>
    <property type="project" value="TreeGrafter"/>
</dbReference>
<evidence type="ECO:0000259" key="2">
    <source>
        <dbReference type="Pfam" id="PF21171"/>
    </source>
</evidence>
<accession>A0A087TA10</accession>
<dbReference type="STRING" id="407821.A0A087TA10"/>
<dbReference type="OMA" id="LDYIWGS"/>
<evidence type="ECO:0000313" key="3">
    <source>
        <dbReference type="EMBL" id="KFM61949.1"/>
    </source>
</evidence>
<feature type="domain" description="Endonuclease/exonuclease/phosphatase" evidence="1">
    <location>
        <begin position="285"/>
        <end position="579"/>
    </location>
</feature>
<dbReference type="InterPro" id="IPR050410">
    <property type="entry name" value="CCR4/nocturin_mRNA_transcr"/>
</dbReference>
<dbReference type="AlphaFoldDB" id="A0A087TA10"/>
<gene>
    <name evidence="3" type="ORF">X975_16642</name>
</gene>
<proteinExistence type="predicted"/>
<reference evidence="3 4" key="1">
    <citation type="submission" date="2013-11" db="EMBL/GenBank/DDBJ databases">
        <title>Genome sequencing of Stegodyphus mimosarum.</title>
        <authorList>
            <person name="Bechsgaard J."/>
        </authorList>
    </citation>
    <scope>NUCLEOTIDE SEQUENCE [LARGE SCALE GENOMIC DNA]</scope>
</reference>
<dbReference type="OrthoDB" id="412787at2759"/>